<proteinExistence type="predicted"/>
<reference evidence="1 2" key="1">
    <citation type="journal article" date="2018" name="Sci. Rep.">
        <title>Genomic signatures of local adaptation to the degree of environmental predictability in rotifers.</title>
        <authorList>
            <person name="Franch-Gras L."/>
            <person name="Hahn C."/>
            <person name="Garcia-Roger E.M."/>
            <person name="Carmona M.J."/>
            <person name="Serra M."/>
            <person name="Gomez A."/>
        </authorList>
    </citation>
    <scope>NUCLEOTIDE SEQUENCE [LARGE SCALE GENOMIC DNA]</scope>
    <source>
        <strain evidence="1">HYR1</strain>
    </source>
</reference>
<organism evidence="1 2">
    <name type="scientific">Brachionus plicatilis</name>
    <name type="common">Marine rotifer</name>
    <name type="synonym">Brachionus muelleri</name>
    <dbReference type="NCBI Taxonomy" id="10195"/>
    <lineage>
        <taxon>Eukaryota</taxon>
        <taxon>Metazoa</taxon>
        <taxon>Spiralia</taxon>
        <taxon>Gnathifera</taxon>
        <taxon>Rotifera</taxon>
        <taxon>Eurotatoria</taxon>
        <taxon>Monogononta</taxon>
        <taxon>Pseudotrocha</taxon>
        <taxon>Ploima</taxon>
        <taxon>Brachionidae</taxon>
        <taxon>Brachionus</taxon>
    </lineage>
</organism>
<accession>A0A3M7QXI0</accession>
<comment type="caution">
    <text evidence="1">The sequence shown here is derived from an EMBL/GenBank/DDBJ whole genome shotgun (WGS) entry which is preliminary data.</text>
</comment>
<dbReference type="AlphaFoldDB" id="A0A3M7QXI0"/>
<evidence type="ECO:0000313" key="2">
    <source>
        <dbReference type="Proteomes" id="UP000276133"/>
    </source>
</evidence>
<dbReference type="Proteomes" id="UP000276133">
    <property type="component" value="Unassembled WGS sequence"/>
</dbReference>
<dbReference type="EMBL" id="REGN01004834">
    <property type="protein sequence ID" value="RNA16003.1"/>
    <property type="molecule type" value="Genomic_DNA"/>
</dbReference>
<protein>
    <submittedName>
        <fullName evidence="1">Uncharacterized protein</fullName>
    </submittedName>
</protein>
<evidence type="ECO:0000313" key="1">
    <source>
        <dbReference type="EMBL" id="RNA16003.1"/>
    </source>
</evidence>
<sequence>MKKAEATLLSILKHPNQRHESLLDVEEPQDKIEKKSKKLLRSSITQCNKRKNKFFPIHLLDMSRYGAIRKKIAQHCNL</sequence>
<gene>
    <name evidence="1" type="ORF">BpHYR1_002855</name>
</gene>
<name>A0A3M7QXI0_BRAPC</name>
<keyword evidence="2" id="KW-1185">Reference proteome</keyword>